<organism evidence="1 2">
    <name type="scientific">Gilvirhabdus luticola</name>
    <dbReference type="NCBI Taxonomy" id="3079858"/>
    <lineage>
        <taxon>Bacteria</taxon>
        <taxon>Pseudomonadati</taxon>
        <taxon>Bacteroidota</taxon>
        <taxon>Flavobacteriia</taxon>
        <taxon>Flavobacteriales</taxon>
        <taxon>Flavobacteriaceae</taxon>
        <taxon>Gilvirhabdus</taxon>
    </lineage>
</organism>
<comment type="caution">
    <text evidence="1">The sequence shown here is derived from an EMBL/GenBank/DDBJ whole genome shotgun (WGS) entry which is preliminary data.</text>
</comment>
<reference evidence="1 2" key="1">
    <citation type="submission" date="2023-10" db="EMBL/GenBank/DDBJ databases">
        <title>Marimonas sp. nov. isolated from tidal mud flat.</title>
        <authorList>
            <person name="Jaincy N.J."/>
            <person name="Srinivasan S."/>
            <person name="Lee S.-S."/>
        </authorList>
    </citation>
    <scope>NUCLEOTIDE SEQUENCE [LARGE SCALE GENOMIC DNA]</scope>
    <source>
        <strain evidence="1 2">MJ-SS3</strain>
    </source>
</reference>
<name>A0ABU3U7M5_9FLAO</name>
<protein>
    <submittedName>
        <fullName evidence="1">Adenylosuccinate lyase</fullName>
    </submittedName>
</protein>
<dbReference type="SUPFAM" id="SSF48371">
    <property type="entry name" value="ARM repeat"/>
    <property type="match status" value="1"/>
</dbReference>
<evidence type="ECO:0000313" key="2">
    <source>
        <dbReference type="Proteomes" id="UP001268651"/>
    </source>
</evidence>
<accession>A0ABU3U7M5</accession>
<dbReference type="InterPro" id="IPR016024">
    <property type="entry name" value="ARM-type_fold"/>
</dbReference>
<gene>
    <name evidence="1" type="ORF">RXV94_09595</name>
</gene>
<dbReference type="Proteomes" id="UP001268651">
    <property type="component" value="Unassembled WGS sequence"/>
</dbReference>
<keyword evidence="1" id="KW-0456">Lyase</keyword>
<proteinExistence type="predicted"/>
<sequence>MTINQLYETLNYVDASRENRLKYAKMVLDDMSLFPKLIEIMFMVNDPISSRAAWVFEYVCNDYIYGLIPYLDVFTKNLKQVYLDSSIRPVAKVCEMLAKEYDSKHNKTIKKNLQAVHKERIIEACFDWMISDQKVAVKAYSMTTLYLLGQEYDWVHPELKQILQHDYANESAGFKARAKQVLKKIKGA</sequence>
<keyword evidence="2" id="KW-1185">Reference proteome</keyword>
<dbReference type="EMBL" id="JAWHTF010000005">
    <property type="protein sequence ID" value="MDU8886412.1"/>
    <property type="molecule type" value="Genomic_DNA"/>
</dbReference>
<dbReference type="GO" id="GO:0016829">
    <property type="term" value="F:lyase activity"/>
    <property type="evidence" value="ECO:0007669"/>
    <property type="project" value="UniProtKB-KW"/>
</dbReference>
<evidence type="ECO:0000313" key="1">
    <source>
        <dbReference type="EMBL" id="MDU8886412.1"/>
    </source>
</evidence>
<dbReference type="RefSeq" id="WP_316662444.1">
    <property type="nucleotide sequence ID" value="NZ_JAWHTF010000005.1"/>
</dbReference>